<gene>
    <name evidence="1" type="ORF">F1D05_22185</name>
</gene>
<evidence type="ECO:0000313" key="1">
    <source>
        <dbReference type="EMBL" id="QNE20124.1"/>
    </source>
</evidence>
<dbReference type="Proteomes" id="UP000515563">
    <property type="component" value="Chromosome"/>
</dbReference>
<organism evidence="1 2">
    <name type="scientific">Kribbella qitaiheensis</name>
    <dbReference type="NCBI Taxonomy" id="1544730"/>
    <lineage>
        <taxon>Bacteria</taxon>
        <taxon>Bacillati</taxon>
        <taxon>Actinomycetota</taxon>
        <taxon>Actinomycetes</taxon>
        <taxon>Propionibacteriales</taxon>
        <taxon>Kribbellaceae</taxon>
        <taxon>Kribbella</taxon>
    </lineage>
</organism>
<dbReference type="KEGG" id="kqi:F1D05_22185"/>
<proteinExistence type="predicted"/>
<dbReference type="AlphaFoldDB" id="A0A7G6X1K9"/>
<accession>A0A7G6X1K9</accession>
<dbReference type="EMBL" id="CP043661">
    <property type="protein sequence ID" value="QNE20124.1"/>
    <property type="molecule type" value="Genomic_DNA"/>
</dbReference>
<keyword evidence="2" id="KW-1185">Reference proteome</keyword>
<protein>
    <submittedName>
        <fullName evidence="1">Uncharacterized protein</fullName>
    </submittedName>
</protein>
<reference evidence="1 2" key="2">
    <citation type="journal article" date="2020" name="Microbiol. Resour. Announc.">
        <title>Antarctic desert soil bacteria exhibit high novel natural product potential, evaluated through long-read genome sequencing and comparative genomics.</title>
        <authorList>
            <person name="Benaud N."/>
            <person name="Edwards R.J."/>
            <person name="Amos T.G."/>
            <person name="D'Agostino P.M."/>
            <person name="Gutierrez-Chavez C."/>
            <person name="Montgomery K."/>
            <person name="Nicetic I."/>
            <person name="Ferrari B.C."/>
        </authorList>
    </citation>
    <scope>NUCLEOTIDE SEQUENCE [LARGE SCALE GENOMIC DNA]</scope>
    <source>
        <strain evidence="1 2">SPB151</strain>
    </source>
</reference>
<reference evidence="2" key="1">
    <citation type="submission" date="2019-09" db="EMBL/GenBank/DDBJ databases">
        <title>Antimicrobial potential of Antarctic Bacteria.</title>
        <authorList>
            <person name="Benaud N."/>
            <person name="Edwards R.J."/>
            <person name="Ferrari B.C."/>
        </authorList>
    </citation>
    <scope>NUCLEOTIDE SEQUENCE [LARGE SCALE GENOMIC DNA]</scope>
    <source>
        <strain evidence="2">SPB151</strain>
    </source>
</reference>
<sequence>MRFEAPLPSANKRLAGMVSGLGVAYELPGEHPLIGQRMPTWTSVLRASRNCFEVGSICCWS</sequence>
<evidence type="ECO:0000313" key="2">
    <source>
        <dbReference type="Proteomes" id="UP000515563"/>
    </source>
</evidence>
<name>A0A7G6X1K9_9ACTN</name>